<dbReference type="SMART" id="SM00822">
    <property type="entry name" value="PKS_KR"/>
    <property type="match status" value="1"/>
</dbReference>
<dbReference type="InterPro" id="IPR036291">
    <property type="entry name" value="NAD(P)-bd_dom_sf"/>
</dbReference>
<dbReference type="SUPFAM" id="SSF51735">
    <property type="entry name" value="NAD(P)-binding Rossmann-fold domains"/>
    <property type="match status" value="1"/>
</dbReference>
<dbReference type="InterPro" id="IPR002347">
    <property type="entry name" value="SDR_fam"/>
</dbReference>
<feature type="domain" description="Ketoreductase" evidence="2">
    <location>
        <begin position="12"/>
        <end position="190"/>
    </location>
</feature>
<dbReference type="CDD" id="cd05233">
    <property type="entry name" value="SDR_c"/>
    <property type="match status" value="1"/>
</dbReference>
<dbReference type="RefSeq" id="WP_211912293.1">
    <property type="nucleotide sequence ID" value="NZ_CP036498.1"/>
</dbReference>
<gene>
    <name evidence="3" type="ORF">RPMA_07850</name>
</gene>
<dbReference type="InterPro" id="IPR057326">
    <property type="entry name" value="KR_dom"/>
</dbReference>
<protein>
    <submittedName>
        <fullName evidence="3">SDR family oxidoreductase</fullName>
    </submittedName>
</protein>
<reference evidence="3 4" key="1">
    <citation type="submission" date="2019-02" db="EMBL/GenBank/DDBJ databases">
        <title>Emended description of the genus Rhodopseudomonas and description of Rhodopseudomonas albus sp. nov., a non-phototrophic, heavy-metal-tolerant bacterium isolated from garden soil.</title>
        <authorList>
            <person name="Bao Z."/>
            <person name="Cao W.W."/>
            <person name="Sato Y."/>
            <person name="Nishizawa T."/>
            <person name="Zhao J."/>
            <person name="Guo Y."/>
            <person name="Ohta H."/>
        </authorList>
    </citation>
    <scope>NUCLEOTIDE SEQUENCE [LARGE SCALE GENOMIC DNA]</scope>
    <source>
        <strain evidence="3 4">SK50-23</strain>
    </source>
</reference>
<evidence type="ECO:0000313" key="3">
    <source>
        <dbReference type="EMBL" id="QUS38754.1"/>
    </source>
</evidence>
<keyword evidence="4" id="KW-1185">Reference proteome</keyword>
<sequence>MTKTDNNEQTRKVALVTGAARGIGLAVAKRFLGEGYRVALLDIEGELLAASVKALNDPDNTLALHTDVSDEKAVAKAFADTQARFGRLDALVNNAGIANFKPLLETTLDEWERIMAVNLTGPFLCTKAAAPLMREHGGGAIVNIASISALRASTLRVAYGTSKAGIIHFTKQSAVELALQGIRVNAVAPGPVETAMAKAVHTPAIRADYHDAIPLNRYGGEDELADAIFFLCSDRASYITGQMLAVDGGFDATGIGLPTLRREGING</sequence>
<evidence type="ECO:0000313" key="4">
    <source>
        <dbReference type="Proteomes" id="UP000682843"/>
    </source>
</evidence>
<dbReference type="PRINTS" id="PR00080">
    <property type="entry name" value="SDRFAMILY"/>
</dbReference>
<evidence type="ECO:0000259" key="2">
    <source>
        <dbReference type="SMART" id="SM00822"/>
    </source>
</evidence>
<accession>A0ABX8A4Z1</accession>
<proteinExistence type="inferred from homology"/>
<dbReference type="PANTHER" id="PTHR42760:SF123">
    <property type="entry name" value="OXIDOREDUCTASE"/>
    <property type="match status" value="1"/>
</dbReference>
<evidence type="ECO:0000256" key="1">
    <source>
        <dbReference type="ARBA" id="ARBA00006484"/>
    </source>
</evidence>
<dbReference type="Gene3D" id="3.40.50.720">
    <property type="entry name" value="NAD(P)-binding Rossmann-like Domain"/>
    <property type="match status" value="1"/>
</dbReference>
<dbReference type="PRINTS" id="PR00081">
    <property type="entry name" value="GDHRDH"/>
</dbReference>
<dbReference type="NCBIfam" id="NF005559">
    <property type="entry name" value="PRK07231.1"/>
    <property type="match status" value="1"/>
</dbReference>
<organism evidence="3 4">
    <name type="scientific">Tardiphaga alba</name>
    <dbReference type="NCBI Taxonomy" id="340268"/>
    <lineage>
        <taxon>Bacteria</taxon>
        <taxon>Pseudomonadati</taxon>
        <taxon>Pseudomonadota</taxon>
        <taxon>Alphaproteobacteria</taxon>
        <taxon>Hyphomicrobiales</taxon>
        <taxon>Nitrobacteraceae</taxon>
        <taxon>Tardiphaga</taxon>
    </lineage>
</organism>
<dbReference type="PANTHER" id="PTHR42760">
    <property type="entry name" value="SHORT-CHAIN DEHYDROGENASES/REDUCTASES FAMILY MEMBER"/>
    <property type="match status" value="1"/>
</dbReference>
<name>A0ABX8A4Z1_9BRAD</name>
<dbReference type="Proteomes" id="UP000682843">
    <property type="component" value="Chromosome"/>
</dbReference>
<comment type="similarity">
    <text evidence="1">Belongs to the short-chain dehydrogenases/reductases (SDR) family.</text>
</comment>
<dbReference type="Pfam" id="PF13561">
    <property type="entry name" value="adh_short_C2"/>
    <property type="match status" value="1"/>
</dbReference>
<dbReference type="EMBL" id="CP036498">
    <property type="protein sequence ID" value="QUS38754.1"/>
    <property type="molecule type" value="Genomic_DNA"/>
</dbReference>